<comment type="caution">
    <text evidence="1">The sequence shown here is derived from an EMBL/GenBank/DDBJ whole genome shotgun (WGS) entry which is preliminary data.</text>
</comment>
<dbReference type="EMBL" id="DRTU01000044">
    <property type="protein sequence ID" value="HHI00032.1"/>
    <property type="molecule type" value="Genomic_DNA"/>
</dbReference>
<gene>
    <name evidence="1" type="ORF">ENL40_00915</name>
</gene>
<protein>
    <submittedName>
        <fullName evidence="1">Uncharacterized protein</fullName>
    </submittedName>
</protein>
<evidence type="ECO:0000313" key="1">
    <source>
        <dbReference type="EMBL" id="HHI00032.1"/>
    </source>
</evidence>
<reference evidence="1" key="1">
    <citation type="journal article" date="2020" name="mSystems">
        <title>Genome- and Community-Level Interaction Insights into Carbon Utilization and Element Cycling Functions of Hydrothermarchaeota in Hydrothermal Sediment.</title>
        <authorList>
            <person name="Zhou Z."/>
            <person name="Liu Y."/>
            <person name="Xu W."/>
            <person name="Pan J."/>
            <person name="Luo Z.H."/>
            <person name="Li M."/>
        </authorList>
    </citation>
    <scope>NUCLEOTIDE SEQUENCE [LARGE SCALE GENOMIC DNA]</scope>
    <source>
        <strain evidence="1">HyVt-93</strain>
    </source>
</reference>
<accession>A0A7C5P8Z2</accession>
<dbReference type="Proteomes" id="UP000886217">
    <property type="component" value="Unassembled WGS sequence"/>
</dbReference>
<organism evidence="1">
    <name type="scientific">Thermococcus litoralis</name>
    <dbReference type="NCBI Taxonomy" id="2265"/>
    <lineage>
        <taxon>Archaea</taxon>
        <taxon>Methanobacteriati</taxon>
        <taxon>Methanobacteriota</taxon>
        <taxon>Thermococci</taxon>
        <taxon>Thermococcales</taxon>
        <taxon>Thermococcaceae</taxon>
        <taxon>Thermococcus</taxon>
    </lineage>
</organism>
<name>A0A7C5P8Z2_THELI</name>
<sequence>MNIHNEVVKMYELMNLSTGKIVRKGEALEKLLQDLPEGLYEIKEDGEFVRFYSTTKPEHQCWI</sequence>
<dbReference type="AlphaFoldDB" id="A0A7C5P8Z2"/>
<proteinExistence type="predicted"/>